<sequence length="237" mass="26614">MASIVNMFRRLRDMIFGERTEPQKSRAAVRPDDSVTVRPVVSRAQQEKDESFLSCVLATCSEARMREKDTLRYSKNLAVKSIAEIMGRIPCFTHPELVLAMALEALYQLSLMKPKLPLKLHSLIVHAAFAAVVEVKTEADRHELDERYTLMLGGLLWEAPSAKLLNLLMNELRGYAKSPVAAERQLAASGIGSLMSYAKALRRLKNVLVPLELAHFCPKEDDIVLSVDFNYAQKTEV</sequence>
<dbReference type="Proteomes" id="UP001178461">
    <property type="component" value="Chromosome Z"/>
</dbReference>
<protein>
    <submittedName>
        <fullName evidence="1">Uncharacterized protein</fullName>
    </submittedName>
</protein>
<keyword evidence="2" id="KW-1185">Reference proteome</keyword>
<evidence type="ECO:0000313" key="1">
    <source>
        <dbReference type="EMBL" id="CAI5793655.1"/>
    </source>
</evidence>
<reference evidence="1" key="1">
    <citation type="submission" date="2022-12" db="EMBL/GenBank/DDBJ databases">
        <authorList>
            <person name="Alioto T."/>
            <person name="Alioto T."/>
            <person name="Gomez Garrido J."/>
        </authorList>
    </citation>
    <scope>NUCLEOTIDE SEQUENCE</scope>
</reference>
<accession>A0AA35LC69</accession>
<dbReference type="AlphaFoldDB" id="A0AA35LC69"/>
<gene>
    <name evidence="1" type="ORF">PODLI_1B002253</name>
</gene>
<evidence type="ECO:0000313" key="2">
    <source>
        <dbReference type="Proteomes" id="UP001178461"/>
    </source>
</evidence>
<organism evidence="1 2">
    <name type="scientific">Podarcis lilfordi</name>
    <name type="common">Lilford's wall lizard</name>
    <dbReference type="NCBI Taxonomy" id="74358"/>
    <lineage>
        <taxon>Eukaryota</taxon>
        <taxon>Metazoa</taxon>
        <taxon>Chordata</taxon>
        <taxon>Craniata</taxon>
        <taxon>Vertebrata</taxon>
        <taxon>Euteleostomi</taxon>
        <taxon>Lepidosauria</taxon>
        <taxon>Squamata</taxon>
        <taxon>Bifurcata</taxon>
        <taxon>Unidentata</taxon>
        <taxon>Episquamata</taxon>
        <taxon>Laterata</taxon>
        <taxon>Lacertibaenia</taxon>
        <taxon>Lacertidae</taxon>
        <taxon>Podarcis</taxon>
    </lineage>
</organism>
<proteinExistence type="predicted"/>
<name>A0AA35LC69_9SAUR</name>
<dbReference type="EMBL" id="OX395140">
    <property type="protein sequence ID" value="CAI5793655.1"/>
    <property type="molecule type" value="Genomic_DNA"/>
</dbReference>